<feature type="compositionally biased region" description="Pro residues" evidence="1">
    <location>
        <begin position="213"/>
        <end position="231"/>
    </location>
</feature>
<dbReference type="EMBL" id="JAWQEG010000579">
    <property type="protein sequence ID" value="KAK3888186.1"/>
    <property type="molecule type" value="Genomic_DNA"/>
</dbReference>
<dbReference type="AlphaFoldDB" id="A0AAE1KWL5"/>
<feature type="region of interest" description="Disordered" evidence="1">
    <location>
        <begin position="187"/>
        <end position="231"/>
    </location>
</feature>
<evidence type="ECO:0000313" key="2">
    <source>
        <dbReference type="EMBL" id="KAK3888186.1"/>
    </source>
</evidence>
<name>A0AAE1KWL5_PETCI</name>
<evidence type="ECO:0000313" key="3">
    <source>
        <dbReference type="Proteomes" id="UP001286313"/>
    </source>
</evidence>
<comment type="caution">
    <text evidence="2">The sequence shown here is derived from an EMBL/GenBank/DDBJ whole genome shotgun (WGS) entry which is preliminary data.</text>
</comment>
<sequence length="291" mass="32619">MSFSSQPWKTRNARTARRPNPALTIRSAVSRAPEAKKEKDEHFMTYDPLHCMICKAFIAESENGVAAAQAELRKHVIAIRGYRQRSHCPSADLMNFFSSKEEANRLFNLAHYIPTSPHAHNGSSPRKRPRSHSPISEEDSATPAPAKKQRRDAALNYISSLLLQFAQCVDELKSYMAVMKSSNSQLQQDRASLKGKRNLPFSSSSSSEDENDNPPPAAQPDRSLPPLPQWSPSPPHYSLATYSLSFRFRTTLSFSFSLHHLQSPTNQSATCPSAQLTTKPRRLNLWLLTTS</sequence>
<accession>A0AAE1KWL5</accession>
<gene>
    <name evidence="2" type="ORF">Pcinc_007717</name>
</gene>
<protein>
    <submittedName>
        <fullName evidence="2">Uncharacterized protein</fullName>
    </submittedName>
</protein>
<keyword evidence="3" id="KW-1185">Reference proteome</keyword>
<dbReference type="Proteomes" id="UP001286313">
    <property type="component" value="Unassembled WGS sequence"/>
</dbReference>
<feature type="region of interest" description="Disordered" evidence="1">
    <location>
        <begin position="1"/>
        <end position="21"/>
    </location>
</feature>
<proteinExistence type="predicted"/>
<reference evidence="2" key="1">
    <citation type="submission" date="2023-10" db="EMBL/GenBank/DDBJ databases">
        <title>Genome assemblies of two species of porcelain crab, Petrolisthes cinctipes and Petrolisthes manimaculis (Anomura: Porcellanidae).</title>
        <authorList>
            <person name="Angst P."/>
        </authorList>
    </citation>
    <scope>NUCLEOTIDE SEQUENCE</scope>
    <source>
        <strain evidence="2">PB745_01</strain>
        <tissue evidence="2">Gill</tissue>
    </source>
</reference>
<organism evidence="2 3">
    <name type="scientific">Petrolisthes cinctipes</name>
    <name type="common">Flat porcelain crab</name>
    <dbReference type="NCBI Taxonomy" id="88211"/>
    <lineage>
        <taxon>Eukaryota</taxon>
        <taxon>Metazoa</taxon>
        <taxon>Ecdysozoa</taxon>
        <taxon>Arthropoda</taxon>
        <taxon>Crustacea</taxon>
        <taxon>Multicrustacea</taxon>
        <taxon>Malacostraca</taxon>
        <taxon>Eumalacostraca</taxon>
        <taxon>Eucarida</taxon>
        <taxon>Decapoda</taxon>
        <taxon>Pleocyemata</taxon>
        <taxon>Anomura</taxon>
        <taxon>Galatheoidea</taxon>
        <taxon>Porcellanidae</taxon>
        <taxon>Petrolisthes</taxon>
    </lineage>
</organism>
<evidence type="ECO:0000256" key="1">
    <source>
        <dbReference type="SAM" id="MobiDB-lite"/>
    </source>
</evidence>
<feature type="region of interest" description="Disordered" evidence="1">
    <location>
        <begin position="114"/>
        <end position="149"/>
    </location>
</feature>